<dbReference type="Proteomes" id="UP000256388">
    <property type="component" value="Unassembled WGS sequence"/>
</dbReference>
<dbReference type="Gene3D" id="3.30.420.40">
    <property type="match status" value="2"/>
</dbReference>
<comment type="subcellular location">
    <subcellularLocation>
        <location evidence="8">Cytoplasm</location>
    </subcellularLocation>
</comment>
<dbReference type="EC" id="2.3.1.234" evidence="8"/>
<dbReference type="GO" id="GO:0005737">
    <property type="term" value="C:cytoplasm"/>
    <property type="evidence" value="ECO:0007669"/>
    <property type="project" value="UniProtKB-SubCell"/>
</dbReference>
<feature type="binding site" evidence="8">
    <location>
        <position position="121"/>
    </location>
    <ligand>
        <name>Fe cation</name>
        <dbReference type="ChEBI" id="CHEBI:24875"/>
    </ligand>
</feature>
<dbReference type="InterPro" id="IPR022450">
    <property type="entry name" value="TsaD"/>
</dbReference>
<feature type="binding site" evidence="8">
    <location>
        <position position="183"/>
    </location>
    <ligand>
        <name>substrate</name>
    </ligand>
</feature>
<keyword evidence="2 8" id="KW-0808">Transferase</keyword>
<keyword evidence="11" id="KW-1185">Reference proteome</keyword>
<evidence type="ECO:0000256" key="7">
    <source>
        <dbReference type="ARBA" id="ARBA00048117"/>
    </source>
</evidence>
<dbReference type="FunFam" id="3.30.420.40:FF:000040">
    <property type="entry name" value="tRNA N6-adenosine threonylcarbamoyltransferase"/>
    <property type="match status" value="1"/>
</dbReference>
<keyword evidence="1 8" id="KW-0963">Cytoplasm</keyword>
<evidence type="ECO:0000313" key="10">
    <source>
        <dbReference type="EMBL" id="REG10406.1"/>
    </source>
</evidence>
<evidence type="ECO:0000313" key="11">
    <source>
        <dbReference type="Proteomes" id="UP000256388"/>
    </source>
</evidence>
<keyword evidence="5 8" id="KW-0408">Iron</keyword>
<dbReference type="PRINTS" id="PR00789">
    <property type="entry name" value="OSIALOPTASE"/>
</dbReference>
<feature type="domain" description="Gcp-like" evidence="9">
    <location>
        <begin position="33"/>
        <end position="320"/>
    </location>
</feature>
<dbReference type="FunFam" id="3.30.420.40:FF:000012">
    <property type="entry name" value="tRNA N6-adenosine threonylcarbamoyltransferase"/>
    <property type="match status" value="1"/>
</dbReference>
<evidence type="ECO:0000259" key="9">
    <source>
        <dbReference type="Pfam" id="PF00814"/>
    </source>
</evidence>
<comment type="caution">
    <text evidence="10">The sequence shown here is derived from an EMBL/GenBank/DDBJ whole genome shotgun (WGS) entry which is preliminary data.</text>
</comment>
<feature type="binding site" evidence="8">
    <location>
        <position position="314"/>
    </location>
    <ligand>
        <name>Fe cation</name>
        <dbReference type="ChEBI" id="CHEBI:24875"/>
    </ligand>
</feature>
<evidence type="ECO:0000256" key="2">
    <source>
        <dbReference type="ARBA" id="ARBA00022679"/>
    </source>
</evidence>
<evidence type="ECO:0000256" key="5">
    <source>
        <dbReference type="ARBA" id="ARBA00023004"/>
    </source>
</evidence>
<name>A0A347ZUM6_9CHLR</name>
<evidence type="ECO:0000256" key="3">
    <source>
        <dbReference type="ARBA" id="ARBA00022694"/>
    </source>
</evidence>
<feature type="binding site" evidence="8">
    <location>
        <position position="289"/>
    </location>
    <ligand>
        <name>substrate</name>
    </ligand>
</feature>
<evidence type="ECO:0000256" key="1">
    <source>
        <dbReference type="ARBA" id="ARBA00022490"/>
    </source>
</evidence>
<dbReference type="Pfam" id="PF00814">
    <property type="entry name" value="TsaD"/>
    <property type="match status" value="1"/>
</dbReference>
<feature type="binding site" evidence="8">
    <location>
        <position position="125"/>
    </location>
    <ligand>
        <name>Fe cation</name>
        <dbReference type="ChEBI" id="CHEBI:24875"/>
    </ligand>
</feature>
<dbReference type="InterPro" id="IPR043129">
    <property type="entry name" value="ATPase_NBD"/>
</dbReference>
<dbReference type="AlphaFoldDB" id="A0A347ZUM6"/>
<keyword evidence="4 8" id="KW-0479">Metal-binding</keyword>
<dbReference type="HAMAP" id="MF_01445">
    <property type="entry name" value="TsaD"/>
    <property type="match status" value="1"/>
</dbReference>
<dbReference type="NCBIfam" id="TIGR03723">
    <property type="entry name" value="T6A_TsaD_YgjD"/>
    <property type="match status" value="1"/>
</dbReference>
<dbReference type="GO" id="GO:0061711">
    <property type="term" value="F:tRNA N(6)-L-threonylcarbamoyladenine synthase activity"/>
    <property type="evidence" value="ECO:0007669"/>
    <property type="project" value="UniProtKB-EC"/>
</dbReference>
<dbReference type="SUPFAM" id="SSF53067">
    <property type="entry name" value="Actin-like ATPase domain"/>
    <property type="match status" value="2"/>
</dbReference>
<comment type="catalytic activity">
    <reaction evidence="7 8">
        <text>L-threonylcarbamoyladenylate + adenosine(37) in tRNA = N(6)-L-threonylcarbamoyladenosine(37) in tRNA + AMP + H(+)</text>
        <dbReference type="Rhea" id="RHEA:37059"/>
        <dbReference type="Rhea" id="RHEA-COMP:10162"/>
        <dbReference type="Rhea" id="RHEA-COMP:10163"/>
        <dbReference type="ChEBI" id="CHEBI:15378"/>
        <dbReference type="ChEBI" id="CHEBI:73682"/>
        <dbReference type="ChEBI" id="CHEBI:74411"/>
        <dbReference type="ChEBI" id="CHEBI:74418"/>
        <dbReference type="ChEBI" id="CHEBI:456215"/>
        <dbReference type="EC" id="2.3.1.234"/>
    </reaction>
</comment>
<reference evidence="10 11" key="1">
    <citation type="submission" date="2018-08" db="EMBL/GenBank/DDBJ databases">
        <title>Genomic Encyclopedia of Type Strains, Phase IV (KMG-IV): sequencing the most valuable type-strain genomes for metagenomic binning, comparative biology and taxonomic classification.</title>
        <authorList>
            <person name="Goeker M."/>
        </authorList>
    </citation>
    <scope>NUCLEOTIDE SEQUENCE [LARGE SCALE GENOMIC DNA]</scope>
    <source>
        <strain evidence="10 11">DSM 23923</strain>
    </source>
</reference>
<feature type="binding site" evidence="8">
    <location>
        <begin position="150"/>
        <end position="154"/>
    </location>
    <ligand>
        <name>substrate</name>
    </ligand>
</feature>
<accession>A0A347ZUM6</accession>
<protein>
    <recommendedName>
        <fullName evidence="8">tRNA N6-adenosine threonylcarbamoyltransferase</fullName>
        <ecNumber evidence="8">2.3.1.234</ecNumber>
    </recommendedName>
    <alternativeName>
        <fullName evidence="8">N6-L-threonylcarbamoyladenine synthase</fullName>
        <shortName evidence="8">t(6)A synthase</shortName>
    </alternativeName>
    <alternativeName>
        <fullName evidence="8">t(6)A37 threonylcarbamoyladenosine biosynthesis protein TsaD</fullName>
    </alternativeName>
    <alternativeName>
        <fullName evidence="8">tRNA threonylcarbamoyladenosine biosynthesis protein TsaD</fullName>
    </alternativeName>
</protein>
<dbReference type="EMBL" id="QUMS01000001">
    <property type="protein sequence ID" value="REG10406.1"/>
    <property type="molecule type" value="Genomic_DNA"/>
</dbReference>
<comment type="caution">
    <text evidence="8">Lacks conserved residue(s) required for the propagation of feature annotation.</text>
</comment>
<comment type="function">
    <text evidence="8">Required for the formation of a threonylcarbamoyl group on adenosine at position 37 (t(6)A37) in tRNAs that read codons beginning with adenine. Is involved in the transfer of the threonylcarbamoyl moiety of threonylcarbamoyl-AMP (TC-AMP) to the N6 group of A37, together with TsaE and TsaB. TsaD likely plays a direct catalytic role in this reaction.</text>
</comment>
<comment type="cofactor">
    <cofactor evidence="8">
        <name>Fe(2+)</name>
        <dbReference type="ChEBI" id="CHEBI:29033"/>
    </cofactor>
    <text evidence="8">Binds 1 Fe(2+) ion per subunit.</text>
</comment>
<gene>
    <name evidence="8" type="primary">tsaD</name>
    <name evidence="10" type="ORF">DFR64_0264</name>
</gene>
<dbReference type="PANTHER" id="PTHR11735:SF6">
    <property type="entry name" value="TRNA N6-ADENOSINE THREONYLCARBAMOYLTRANSFERASE, MITOCHONDRIAL"/>
    <property type="match status" value="1"/>
</dbReference>
<feature type="binding site" evidence="8">
    <location>
        <position position="196"/>
    </location>
    <ligand>
        <name>substrate</name>
    </ligand>
</feature>
<dbReference type="GO" id="GO:0005506">
    <property type="term" value="F:iron ion binding"/>
    <property type="evidence" value="ECO:0007669"/>
    <property type="project" value="UniProtKB-UniRule"/>
</dbReference>
<organism evidence="10 11">
    <name type="scientific">Pelolinea submarina</name>
    <dbReference type="NCBI Taxonomy" id="913107"/>
    <lineage>
        <taxon>Bacteria</taxon>
        <taxon>Bacillati</taxon>
        <taxon>Chloroflexota</taxon>
        <taxon>Anaerolineae</taxon>
        <taxon>Anaerolineales</taxon>
        <taxon>Anaerolineaceae</taxon>
        <taxon>Pelolinea</taxon>
    </lineage>
</organism>
<sequence length="346" mass="37013">MNSKKPSNQNIRILAVETSCDETAAAVLVDGTQILSNVVATQIDLHIQFGGVFPEMASRQHILTIYPVVESALNQAHLSLDELDALAVTRGPGLAGSLVVGMNMAKALALGSGLPLIGVNHLEGHLYSAWIQVDKDTPANPPDFPLIALIVSGGHSNLMLMKDHLQYELLGSTLDDAAGEAFDKVARLLSLPYPGGPSIQKAAEKGNPTAFNFPRARLEGTWNFSFSGLKTAVLREVRAFQEMGKTVPVEDMAASFQAAVVDVLVEKAFMAAEQYGAHHIVVAGGVSANSGLRKALTEQNRFEVHIPPLKFCTDNAAMIAAAGYQRYAHGFSDKLDMDVLPSWALS</sequence>
<dbReference type="NCBIfam" id="TIGR00329">
    <property type="entry name" value="gcp_kae1"/>
    <property type="match status" value="1"/>
</dbReference>
<dbReference type="GO" id="GO:0002949">
    <property type="term" value="P:tRNA threonylcarbamoyladenosine modification"/>
    <property type="evidence" value="ECO:0007669"/>
    <property type="project" value="UniProtKB-UniRule"/>
</dbReference>
<keyword evidence="3 8" id="KW-0819">tRNA processing</keyword>
<proteinExistence type="inferred from homology"/>
<evidence type="ECO:0000256" key="6">
    <source>
        <dbReference type="ARBA" id="ARBA00023315"/>
    </source>
</evidence>
<dbReference type="InterPro" id="IPR017861">
    <property type="entry name" value="KAE1/TsaD"/>
</dbReference>
<dbReference type="CDD" id="cd24133">
    <property type="entry name" value="ASKHA_NBD_TsaD_bac"/>
    <property type="match status" value="1"/>
</dbReference>
<dbReference type="PANTHER" id="PTHR11735">
    <property type="entry name" value="TRNA N6-ADENOSINE THREONYLCARBAMOYLTRANSFERASE"/>
    <property type="match status" value="1"/>
</dbReference>
<comment type="similarity">
    <text evidence="8">Belongs to the KAE1 / TsaD family.</text>
</comment>
<dbReference type="InterPro" id="IPR000905">
    <property type="entry name" value="Gcp-like_dom"/>
</dbReference>
<keyword evidence="6 8" id="KW-0012">Acyltransferase</keyword>
<evidence type="ECO:0000256" key="4">
    <source>
        <dbReference type="ARBA" id="ARBA00022723"/>
    </source>
</evidence>
<evidence type="ECO:0000256" key="8">
    <source>
        <dbReference type="HAMAP-Rule" id="MF_01445"/>
    </source>
</evidence>